<dbReference type="EMBL" id="JALJEJ010000002">
    <property type="protein sequence ID" value="MCJ8209177.1"/>
    <property type="molecule type" value="Genomic_DNA"/>
</dbReference>
<feature type="transmembrane region" description="Helical" evidence="1">
    <location>
        <begin position="125"/>
        <end position="143"/>
    </location>
</feature>
<dbReference type="Proteomes" id="UP001139450">
    <property type="component" value="Unassembled WGS sequence"/>
</dbReference>
<feature type="transmembrane region" description="Helical" evidence="1">
    <location>
        <begin position="55"/>
        <end position="72"/>
    </location>
</feature>
<organism evidence="2 3">
    <name type="scientific">Mucilaginibacter straminoryzae</name>
    <dbReference type="NCBI Taxonomy" id="2932774"/>
    <lineage>
        <taxon>Bacteria</taxon>
        <taxon>Pseudomonadati</taxon>
        <taxon>Bacteroidota</taxon>
        <taxon>Sphingobacteriia</taxon>
        <taxon>Sphingobacteriales</taxon>
        <taxon>Sphingobacteriaceae</taxon>
        <taxon>Mucilaginibacter</taxon>
    </lineage>
</organism>
<evidence type="ECO:0000313" key="3">
    <source>
        <dbReference type="Proteomes" id="UP001139450"/>
    </source>
</evidence>
<protein>
    <recommendedName>
        <fullName evidence="4">DUF1440 domain-containing protein</fullName>
    </recommendedName>
</protein>
<proteinExistence type="predicted"/>
<keyword evidence="1" id="KW-0472">Membrane</keyword>
<sequence length="163" mass="17982">MIFKRALTGAISGTTLMTAFSYAVTKATGKNFIEPVILGELLHRIAPIKKPASKIIGWTAHYGVGLFFDLFYEEYLQIRRTSPNLMNTALLGSISGLTGIAVWHATFKAHPNPPGVDLKNFYKQLFIAHLVFAVGTALMRKAIDKKNDVHKPFPQPLSDNAIV</sequence>
<keyword evidence="1" id="KW-0812">Transmembrane</keyword>
<comment type="caution">
    <text evidence="2">The sequence shown here is derived from an EMBL/GenBank/DDBJ whole genome shotgun (WGS) entry which is preliminary data.</text>
</comment>
<gene>
    <name evidence="2" type="ORF">MUY27_05620</name>
</gene>
<dbReference type="RefSeq" id="WP_245129007.1">
    <property type="nucleotide sequence ID" value="NZ_JALJEJ010000002.1"/>
</dbReference>
<evidence type="ECO:0000313" key="2">
    <source>
        <dbReference type="EMBL" id="MCJ8209177.1"/>
    </source>
</evidence>
<accession>A0A9X2BAU7</accession>
<reference evidence="2" key="1">
    <citation type="submission" date="2022-04" db="EMBL/GenBank/DDBJ databases">
        <title>Mucilaginibacter sp. RS28 isolated from freshwater.</title>
        <authorList>
            <person name="Ko S.-R."/>
        </authorList>
    </citation>
    <scope>NUCLEOTIDE SEQUENCE</scope>
    <source>
        <strain evidence="2">RS28</strain>
    </source>
</reference>
<name>A0A9X2BAU7_9SPHI</name>
<keyword evidence="1" id="KW-1133">Transmembrane helix</keyword>
<feature type="transmembrane region" description="Helical" evidence="1">
    <location>
        <begin position="84"/>
        <end position="105"/>
    </location>
</feature>
<dbReference type="AlphaFoldDB" id="A0A9X2BAU7"/>
<keyword evidence="3" id="KW-1185">Reference proteome</keyword>
<evidence type="ECO:0008006" key="4">
    <source>
        <dbReference type="Google" id="ProtNLM"/>
    </source>
</evidence>
<evidence type="ECO:0000256" key="1">
    <source>
        <dbReference type="SAM" id="Phobius"/>
    </source>
</evidence>